<evidence type="ECO:0000313" key="11">
    <source>
        <dbReference type="Proteomes" id="UP000027075"/>
    </source>
</evidence>
<dbReference type="AlphaFoldDB" id="I3R4T8"/>
<dbReference type="SMART" id="SM00318">
    <property type="entry name" value="SNc"/>
    <property type="match status" value="1"/>
</dbReference>
<dbReference type="PROSITE" id="PS51841">
    <property type="entry name" value="LTD"/>
    <property type="match status" value="1"/>
</dbReference>
<dbReference type="InterPro" id="IPR016071">
    <property type="entry name" value="Staphylococal_nuclease_OB-fold"/>
</dbReference>
<reference evidence="7" key="1">
    <citation type="journal article" date="2012" name="Appl. Environ. Microbiol.">
        <title>Identification of the haloarchaeal phasin (PhaP) that functions in polyhydroxyalkanoate accumulation and granule formation in Haloferax mediterranei.</title>
        <authorList>
            <person name="Cai S."/>
            <person name="Cai L."/>
            <person name="Liu H."/>
            <person name="Liu X."/>
            <person name="Han J."/>
            <person name="Zhou J."/>
            <person name="Xiang H."/>
        </authorList>
    </citation>
    <scope>NUCLEOTIDE SEQUENCE</scope>
    <source>
        <strain evidence="7">CGMCC 1.2087</strain>
    </source>
</reference>
<dbReference type="GO" id="GO:0003676">
    <property type="term" value="F:nucleic acid binding"/>
    <property type="evidence" value="ECO:0007669"/>
    <property type="project" value="InterPro"/>
</dbReference>
<dbReference type="Proteomes" id="UP000027075">
    <property type="component" value="Chromosome"/>
</dbReference>
<dbReference type="RefSeq" id="WP_014732321.1">
    <property type="nucleotide sequence ID" value="NC_017941.2"/>
</dbReference>
<dbReference type="InterPro" id="IPR036415">
    <property type="entry name" value="Lamin_tail_dom_sf"/>
</dbReference>
<dbReference type="EMBL" id="CP039139">
    <property type="protein sequence ID" value="QCQ75715.1"/>
    <property type="molecule type" value="Genomic_DNA"/>
</dbReference>
<dbReference type="InterPro" id="IPR035437">
    <property type="entry name" value="SNase_OB-fold_sf"/>
</dbReference>
<reference evidence="9 12" key="5">
    <citation type="submission" date="2019-04" db="EMBL/GenBank/DDBJ databases">
        <title>Methylomes of two halophilic Archaea, Haloarcula marismortui and Haloferax mediterranei.</title>
        <authorList>
            <person name="DasSarma S."/>
            <person name="DasSarma P."/>
            <person name="DasSarma S."/>
            <person name="Fomenkov A."/>
            <person name="Vincze T."/>
            <person name="Anton B.P."/>
            <person name="Roberts R.J."/>
        </authorList>
    </citation>
    <scope>NUCLEOTIDE SEQUENCE [LARGE SCALE GENOMIC DNA]</scope>
    <source>
        <strain evidence="9">ATCC 33500</strain>
        <strain evidence="12">ATCC 33500 / DSM 1411 / JCM 8866 / NBRC 14739 / NCIMB 2177 / R-4</strain>
    </source>
</reference>
<evidence type="ECO:0000313" key="8">
    <source>
        <dbReference type="EMBL" id="AHZ21393.1"/>
    </source>
</evidence>
<dbReference type="GO" id="GO:0004519">
    <property type="term" value="F:endonuclease activity"/>
    <property type="evidence" value="ECO:0007669"/>
    <property type="project" value="UniProtKB-KW"/>
</dbReference>
<dbReference type="Proteomes" id="UP000006469">
    <property type="component" value="Chromosome"/>
</dbReference>
<dbReference type="PROSITE" id="PS01123">
    <property type="entry name" value="TNASE_1"/>
    <property type="match status" value="1"/>
</dbReference>
<reference evidence="7 10" key="2">
    <citation type="journal article" date="2012" name="J. Bacteriol.">
        <title>Complete genome sequence of the metabolically versatile halophilic archaeon Haloferax mediterranei, a poly(3-hydroxybutyrate-co-3-hydroxyvalerate) producer.</title>
        <authorList>
            <person name="Han J."/>
            <person name="Zhang F."/>
            <person name="Hou J."/>
            <person name="Liu X."/>
            <person name="Li M."/>
            <person name="Liu H."/>
            <person name="Cai L."/>
            <person name="Zhang B."/>
            <person name="Chen Y."/>
            <person name="Zhou J."/>
            <person name="Hu S."/>
            <person name="Xiang H."/>
        </authorList>
    </citation>
    <scope>NUCLEOTIDE SEQUENCE [LARGE SCALE GENOMIC DNA]</scope>
    <source>
        <strain evidence="10">ATCC 33500 / DSM 1411 / JCM 8866 / NBRC 14739 / NCIMB 2177 / R-4</strain>
        <strain evidence="7">CGMCC 1.2087</strain>
    </source>
</reference>
<dbReference type="GO" id="GO:0016787">
    <property type="term" value="F:hydrolase activity"/>
    <property type="evidence" value="ECO:0007669"/>
    <property type="project" value="UniProtKB-KW"/>
</dbReference>
<evidence type="ECO:0000259" key="5">
    <source>
        <dbReference type="PROSITE" id="PS50830"/>
    </source>
</evidence>
<evidence type="ECO:0000256" key="3">
    <source>
        <dbReference type="ARBA" id="ARBA00022801"/>
    </source>
</evidence>
<dbReference type="Pfam" id="PF00565">
    <property type="entry name" value="SNase"/>
    <property type="match status" value="1"/>
</dbReference>
<keyword evidence="2 7" id="KW-0255">Endonuclease</keyword>
<evidence type="ECO:0000313" key="7">
    <source>
        <dbReference type="EMBL" id="AFK19248.1"/>
    </source>
</evidence>
<reference evidence="7" key="4">
    <citation type="submission" date="2014-05" db="EMBL/GenBank/DDBJ databases">
        <authorList>
            <person name="Wang L."/>
            <person name="Yang H."/>
            <person name="Xiang H."/>
        </authorList>
    </citation>
    <scope>NUCLEOTIDE SEQUENCE</scope>
    <source>
        <strain>CGMCC 1.2087</strain>
    </source>
</reference>
<feature type="domain" description="LTD" evidence="6">
    <location>
        <begin position="207"/>
        <end position="332"/>
    </location>
</feature>
<dbReference type="InterPro" id="IPR002071">
    <property type="entry name" value="Thermonucl_AS"/>
</dbReference>
<dbReference type="PROSITE" id="PS51257">
    <property type="entry name" value="PROKAR_LIPOPROTEIN"/>
    <property type="match status" value="1"/>
</dbReference>
<reference evidence="8 11" key="3">
    <citation type="submission" date="2014-04" db="EMBL/GenBank/DDBJ databases">
        <title>Transcriptional profiles of Haloferax mediterranei on the basis of nitrogen availability.</title>
        <authorList>
            <person name="Bautista V."/>
        </authorList>
    </citation>
    <scope>NUCLEOTIDE SEQUENCE [LARGE SCALE GENOMIC DNA]</scope>
    <source>
        <strain evidence="8">ATCC 33500</strain>
        <strain evidence="11">ATCC 33500 / DSM 1411 / JCM 8866 / NBRC 14739 / NCIMB 2177 / R-4</strain>
    </source>
</reference>
<dbReference type="PROSITE" id="PS50830">
    <property type="entry name" value="TNASE_3"/>
    <property type="match status" value="1"/>
</dbReference>
<evidence type="ECO:0000259" key="6">
    <source>
        <dbReference type="PROSITE" id="PS51841"/>
    </source>
</evidence>
<dbReference type="OrthoDB" id="3327at2157"/>
<name>I3R4T8_HALMT</name>
<dbReference type="Gene3D" id="2.40.50.90">
    <property type="match status" value="1"/>
</dbReference>
<evidence type="ECO:0000256" key="1">
    <source>
        <dbReference type="ARBA" id="ARBA00022722"/>
    </source>
</evidence>
<gene>
    <name evidence="7" type="primary">nuc</name>
    <name evidence="7" type="ordered locus">HFX_1541</name>
    <name evidence="8" type="ORF">BM92_01420</name>
    <name evidence="9" type="ORF">E6P09_10740</name>
</gene>
<keyword evidence="1" id="KW-0540">Nuclease</keyword>
<protein>
    <submittedName>
        <fullName evidence="7">Endonuclease</fullName>
    </submittedName>
</protein>
<dbReference type="Proteomes" id="UP000299011">
    <property type="component" value="Chromosome"/>
</dbReference>
<dbReference type="STRING" id="523841.HFX_1541"/>
<organism evidence="7 10">
    <name type="scientific">Haloferax mediterranei (strain ATCC 33500 / DSM 1411 / JCM 8866 / NBRC 14739 / NCIMB 2177 / R-4)</name>
    <name type="common">Halobacterium mediterranei</name>
    <dbReference type="NCBI Taxonomy" id="523841"/>
    <lineage>
        <taxon>Archaea</taxon>
        <taxon>Methanobacteriati</taxon>
        <taxon>Methanobacteriota</taxon>
        <taxon>Stenosarchaea group</taxon>
        <taxon>Halobacteria</taxon>
        <taxon>Halobacteriales</taxon>
        <taxon>Haloferacaceae</taxon>
        <taxon>Haloferax</taxon>
    </lineage>
</organism>
<feature type="region of interest" description="Disordered" evidence="4">
    <location>
        <begin position="23"/>
        <end position="60"/>
    </location>
</feature>
<dbReference type="InterPro" id="IPR001322">
    <property type="entry name" value="Lamin_tail_dom"/>
</dbReference>
<evidence type="ECO:0000313" key="10">
    <source>
        <dbReference type="Proteomes" id="UP000006469"/>
    </source>
</evidence>
<dbReference type="KEGG" id="hme:HFX_1541"/>
<dbReference type="PANTHER" id="PTHR12302:SF3">
    <property type="entry name" value="SERINE_THREONINE-PROTEIN KINASE 31"/>
    <property type="match status" value="1"/>
</dbReference>
<dbReference type="eggNOG" id="arCOG08231">
    <property type="taxonomic scope" value="Archaea"/>
</dbReference>
<dbReference type="EMBL" id="CP001868">
    <property type="protein sequence ID" value="AFK19248.1"/>
    <property type="molecule type" value="Genomic_DNA"/>
</dbReference>
<accession>I3R4T8</accession>
<feature type="domain" description="TNase-like" evidence="5">
    <location>
        <begin position="61"/>
        <end position="208"/>
    </location>
</feature>
<dbReference type="SUPFAM" id="SSF50199">
    <property type="entry name" value="Staphylococcal nuclease"/>
    <property type="match status" value="1"/>
</dbReference>
<dbReference type="PANTHER" id="PTHR12302">
    <property type="entry name" value="EBNA2 BINDING PROTEIN P100"/>
    <property type="match status" value="1"/>
</dbReference>
<sequence length="332" mass="35022">MVRRTTVTLVIALFVVLAGCAGTGGAGSDSPDSPSAEPTTTEMTAAETTPQTQSLTPSASGDVTVDVVEVVDGDTIKVVMPNGSRETIRLLGVDTPEVYGENTPDEFEGIPETDAGKACLGAAGDDASAYAKSRLSDETVELRYDEKAGKRGYYGRILAYVVVDGSEFNYDLITDGHARFYDSSFEERERYERAEREAREGGVGLWSCATEGSTASGEDTATDDRLSVSVVADAPGNDNDNLNGEYVTLRNDGDESIDLSGWTISDAAGATYTFATGTKLASGATLTLHTGTGTDTETDVYWGRSGAVWNNGGDTVTVRSSTGTEVLTYTYE</sequence>
<dbReference type="EMBL" id="CP007551">
    <property type="protein sequence ID" value="AHZ21393.1"/>
    <property type="molecule type" value="Genomic_DNA"/>
</dbReference>
<evidence type="ECO:0000256" key="4">
    <source>
        <dbReference type="SAM" id="MobiDB-lite"/>
    </source>
</evidence>
<dbReference type="SUPFAM" id="SSF74853">
    <property type="entry name" value="Lamin A/C globular tail domain"/>
    <property type="match status" value="1"/>
</dbReference>
<dbReference type="HOGENOM" id="CLU_063605_0_0_2"/>
<proteinExistence type="predicted"/>
<dbReference type="GeneID" id="40156899"/>
<keyword evidence="3" id="KW-0378">Hydrolase</keyword>
<feature type="compositionally biased region" description="Low complexity" evidence="4">
    <location>
        <begin position="28"/>
        <end position="53"/>
    </location>
</feature>
<dbReference type="Gene3D" id="2.60.40.1260">
    <property type="entry name" value="Lamin Tail domain"/>
    <property type="match status" value="1"/>
</dbReference>
<evidence type="ECO:0000256" key="2">
    <source>
        <dbReference type="ARBA" id="ARBA00022759"/>
    </source>
</evidence>
<evidence type="ECO:0000313" key="9">
    <source>
        <dbReference type="EMBL" id="QCQ75715.1"/>
    </source>
</evidence>
<evidence type="ECO:0000313" key="12">
    <source>
        <dbReference type="Proteomes" id="UP000299011"/>
    </source>
</evidence>
<dbReference type="eggNOG" id="arCOG03192">
    <property type="taxonomic scope" value="Archaea"/>
</dbReference>
<dbReference type="Pfam" id="PF00932">
    <property type="entry name" value="LTD"/>
    <property type="match status" value="1"/>
</dbReference>